<dbReference type="PANTHER" id="PTHR12110">
    <property type="entry name" value="HYDROXYPYRUVATE ISOMERASE"/>
    <property type="match status" value="1"/>
</dbReference>
<keyword evidence="3" id="KW-1185">Reference proteome</keyword>
<dbReference type="Gene3D" id="3.20.20.150">
    <property type="entry name" value="Divalent-metal-dependent TIM barrel enzymes"/>
    <property type="match status" value="1"/>
</dbReference>
<dbReference type="EMBL" id="JAKRYL010000048">
    <property type="protein sequence ID" value="MCL7749942.1"/>
    <property type="molecule type" value="Genomic_DNA"/>
</dbReference>
<dbReference type="InterPro" id="IPR050312">
    <property type="entry name" value="IolE/XylAMocC-like"/>
</dbReference>
<dbReference type="PANTHER" id="PTHR12110:SF21">
    <property type="entry name" value="XYLOSE ISOMERASE-LIKE TIM BARREL DOMAIN-CONTAINING PROTEIN"/>
    <property type="match status" value="1"/>
</dbReference>
<keyword evidence="2" id="KW-0413">Isomerase</keyword>
<dbReference type="RefSeq" id="WP_250098790.1">
    <property type="nucleotide sequence ID" value="NZ_JAKRYL010000048.1"/>
</dbReference>
<dbReference type="AlphaFoldDB" id="A0A9X2CXP2"/>
<comment type="caution">
    <text evidence="2">The sequence shown here is derived from an EMBL/GenBank/DDBJ whole genome shotgun (WGS) entry which is preliminary data.</text>
</comment>
<proteinExistence type="predicted"/>
<protein>
    <submittedName>
        <fullName evidence="2">Sugar phosphate isomerase/epimerase</fullName>
    </submittedName>
</protein>
<feature type="domain" description="Xylose isomerase-like TIM barrel" evidence="1">
    <location>
        <begin position="27"/>
        <end position="283"/>
    </location>
</feature>
<reference evidence="2" key="1">
    <citation type="submission" date="2022-02" db="EMBL/GenBank/DDBJ databases">
        <title>Halalkalibacter sp. nov. isolated from Lonar Lake, India.</title>
        <authorList>
            <person name="Joshi A."/>
            <person name="Thite S."/>
            <person name="Lodha T."/>
        </authorList>
    </citation>
    <scope>NUCLEOTIDE SEQUENCE</scope>
    <source>
        <strain evidence="2">MEB205</strain>
    </source>
</reference>
<dbReference type="SUPFAM" id="SSF51658">
    <property type="entry name" value="Xylose isomerase-like"/>
    <property type="match status" value="1"/>
</dbReference>
<name>A0A9X2CXP2_9BACI</name>
<gene>
    <name evidence="2" type="ORF">MF646_22825</name>
</gene>
<evidence type="ECO:0000313" key="3">
    <source>
        <dbReference type="Proteomes" id="UP001139150"/>
    </source>
</evidence>
<dbReference type="Pfam" id="PF01261">
    <property type="entry name" value="AP_endonuc_2"/>
    <property type="match status" value="1"/>
</dbReference>
<evidence type="ECO:0000313" key="2">
    <source>
        <dbReference type="EMBL" id="MCL7749942.1"/>
    </source>
</evidence>
<accession>A0A9X2CXP2</accession>
<dbReference type="GO" id="GO:0016853">
    <property type="term" value="F:isomerase activity"/>
    <property type="evidence" value="ECO:0007669"/>
    <property type="project" value="UniProtKB-KW"/>
</dbReference>
<dbReference type="Proteomes" id="UP001139150">
    <property type="component" value="Unassembled WGS sequence"/>
</dbReference>
<evidence type="ECO:0000259" key="1">
    <source>
        <dbReference type="Pfam" id="PF01261"/>
    </source>
</evidence>
<dbReference type="InterPro" id="IPR036237">
    <property type="entry name" value="Xyl_isomerase-like_sf"/>
</dbReference>
<sequence length="301" mass="34685">MLLGFNTAILEECTFEEVIDFASVNHFKCVELCAWPKGKAVRKYAGVTHLDVDNYDVNYVKEYIARKGIAISSLAYYPNALDSDQEKSSVYVEHLYKLIRTAKELDVPLVNTFIGRDQSKTVEENLELMKTIWIPIVNYAEELGVKIGIENCPMLFTSDEWPGGQNLMTTPAIFRRVFEMIPNENFGLNFDPSHFVWQQMDYIKPLYEFKDRIFHIHFKDIKVYDDRLNDVGIMATPLEYIAPKLPGLGDVNWAKYVSALTDINYKGYAVIEVEDKAFEDSLESKKDSIKISKNYLSQFFA</sequence>
<dbReference type="InterPro" id="IPR013022">
    <property type="entry name" value="Xyl_isomerase-like_TIM-brl"/>
</dbReference>
<organism evidence="2 3">
    <name type="scientific">Halalkalibacter alkaliphilus</name>
    <dbReference type="NCBI Taxonomy" id="2917993"/>
    <lineage>
        <taxon>Bacteria</taxon>
        <taxon>Bacillati</taxon>
        <taxon>Bacillota</taxon>
        <taxon>Bacilli</taxon>
        <taxon>Bacillales</taxon>
        <taxon>Bacillaceae</taxon>
        <taxon>Halalkalibacter</taxon>
    </lineage>
</organism>